<gene>
    <name evidence="10" type="primary">LOC103513835</name>
</gene>
<feature type="domain" description="PCI" evidence="8">
    <location>
        <begin position="182"/>
        <end position="349"/>
    </location>
</feature>
<evidence type="ECO:0000313" key="10">
    <source>
        <dbReference type="RefSeq" id="XP_008476905.1"/>
    </source>
</evidence>
<dbReference type="GeneID" id="103513835"/>
<name>A0A1S3D8Y2_DIACI</name>
<dbReference type="STRING" id="121845.A0A1S3D8Y2"/>
<dbReference type="PROSITE" id="PS50250">
    <property type="entry name" value="PCI"/>
    <property type="match status" value="1"/>
</dbReference>
<comment type="function">
    <text evidence="1">Component of the 26S proteasome, a multiprotein complex involved in the ATP-dependent degradation of ubiquitinated proteins. This complex plays a key role in the maintenance of protein homeostasis by removing misfolded or damaged proteins, which could impair cellular functions, and by removing proteins whose functions are no longer required. Therefore, the proteasome participates in numerous cellular processes, including cell cycle progression, apoptosis, or DNA damage repair.</text>
</comment>
<dbReference type="PANTHER" id="PTHR10539:SF0">
    <property type="entry name" value="26S PROTEASOME NON-ATPASE REGULATORY SUBUNIT 13"/>
    <property type="match status" value="1"/>
</dbReference>
<dbReference type="PANTHER" id="PTHR10539">
    <property type="entry name" value="26S PROTEASOME NON-ATPASE REGULATORY SUBUNIT 13"/>
    <property type="match status" value="1"/>
</dbReference>
<keyword evidence="9" id="KW-1185">Reference proteome</keyword>
<evidence type="ECO:0000256" key="7">
    <source>
        <dbReference type="ARBA" id="ARBA00032323"/>
    </source>
</evidence>
<dbReference type="Pfam" id="PF01399">
    <property type="entry name" value="PCI"/>
    <property type="match status" value="1"/>
</dbReference>
<protein>
    <recommendedName>
        <fullName evidence="3">26S proteasome non-ATPase regulatory subunit 13</fullName>
    </recommendedName>
    <alternativeName>
        <fullName evidence="5">26S proteasome regulatory subunit RPN9</fullName>
    </alternativeName>
    <alternativeName>
        <fullName evidence="7">26S proteasome regulatory subunit S11</fullName>
    </alternativeName>
    <alternativeName>
        <fullName evidence="6">26S proteasome regulatory subunit p40.5</fullName>
    </alternativeName>
</protein>
<sequence length="388" mass="44065">MSTIVDPTVYLTAKQEAYSKNPEISAQWLNLEELYNKKLWHQLTLAVLAFVQNPAIQKEGELRDLYHKFVISFETKINPVSLMEIMEVITNHLSDQEEALVLLQSFEDKVKNNLEAKSLCKILQAQMIMNKDADKPGSLDEVEKLIDEIELLVNDIEGVTAIHSRFYLVASTLYRKQAKLSLYYRTALRYLGCVDLNDLTASDQVQHAFLIGLAALLADSVYNIGELLAHPILDSLQQTPNAWLVELLRAFNAGDIEKFELMRPQWSAMNDIKANENKLSQKIALLCLMELAFKKIPGSHQLSFAEISEAAQLPLIEVEFLIIKALALGLVKGHIDQVDESFNVTWVQPRVLSKDQLRGMGNRLDQWKVEVSGMEHNLHELAKDFLNH</sequence>
<dbReference type="GO" id="GO:0005634">
    <property type="term" value="C:nucleus"/>
    <property type="evidence" value="ECO:0007669"/>
    <property type="project" value="TreeGrafter"/>
</dbReference>
<dbReference type="RefSeq" id="XP_008476905.1">
    <property type="nucleotide sequence ID" value="XM_008478683.3"/>
</dbReference>
<evidence type="ECO:0000313" key="9">
    <source>
        <dbReference type="Proteomes" id="UP000079169"/>
    </source>
</evidence>
<dbReference type="GO" id="GO:0005198">
    <property type="term" value="F:structural molecule activity"/>
    <property type="evidence" value="ECO:0007669"/>
    <property type="project" value="TreeGrafter"/>
</dbReference>
<dbReference type="PaxDb" id="121845-A0A1S3D8Y2"/>
<evidence type="ECO:0000256" key="6">
    <source>
        <dbReference type="ARBA" id="ARBA00031303"/>
    </source>
</evidence>
<dbReference type="GO" id="GO:0006511">
    <property type="term" value="P:ubiquitin-dependent protein catabolic process"/>
    <property type="evidence" value="ECO:0007669"/>
    <property type="project" value="TreeGrafter"/>
</dbReference>
<dbReference type="Proteomes" id="UP000079169">
    <property type="component" value="Unplaced"/>
</dbReference>
<dbReference type="GO" id="GO:0008541">
    <property type="term" value="C:proteasome regulatory particle, lid subcomplex"/>
    <property type="evidence" value="ECO:0007669"/>
    <property type="project" value="TreeGrafter"/>
</dbReference>
<proteinExistence type="predicted"/>
<keyword evidence="4 10" id="KW-0647">Proteasome</keyword>
<evidence type="ECO:0000256" key="5">
    <source>
        <dbReference type="ARBA" id="ARBA00029749"/>
    </source>
</evidence>
<dbReference type="AlphaFoldDB" id="A0A1S3D8Y2"/>
<organism evidence="9 10">
    <name type="scientific">Diaphorina citri</name>
    <name type="common">Asian citrus psyllid</name>
    <dbReference type="NCBI Taxonomy" id="121845"/>
    <lineage>
        <taxon>Eukaryota</taxon>
        <taxon>Metazoa</taxon>
        <taxon>Ecdysozoa</taxon>
        <taxon>Arthropoda</taxon>
        <taxon>Hexapoda</taxon>
        <taxon>Insecta</taxon>
        <taxon>Pterygota</taxon>
        <taxon>Neoptera</taxon>
        <taxon>Paraneoptera</taxon>
        <taxon>Hemiptera</taxon>
        <taxon>Sternorrhyncha</taxon>
        <taxon>Psylloidea</taxon>
        <taxon>Psyllidae</taxon>
        <taxon>Diaphorininae</taxon>
        <taxon>Diaphorina</taxon>
    </lineage>
</organism>
<evidence type="ECO:0000256" key="1">
    <source>
        <dbReference type="ARBA" id="ARBA00002362"/>
    </source>
</evidence>
<evidence type="ECO:0000256" key="3">
    <source>
        <dbReference type="ARBA" id="ARBA00015732"/>
    </source>
</evidence>
<dbReference type="CTD" id="42802"/>
<evidence type="ECO:0000259" key="8">
    <source>
        <dbReference type="PROSITE" id="PS50250"/>
    </source>
</evidence>
<dbReference type="GO" id="GO:0005829">
    <property type="term" value="C:cytosol"/>
    <property type="evidence" value="ECO:0007669"/>
    <property type="project" value="TreeGrafter"/>
</dbReference>
<dbReference type="InterPro" id="IPR035298">
    <property type="entry name" value="PSMD13"/>
</dbReference>
<reference evidence="10" key="1">
    <citation type="submission" date="2025-08" db="UniProtKB">
        <authorList>
            <consortium name="RefSeq"/>
        </authorList>
    </citation>
    <scope>IDENTIFICATION</scope>
</reference>
<dbReference type="KEGG" id="dci:103513835"/>
<dbReference type="InterPro" id="IPR054179">
    <property type="entry name" value="PSD13_N"/>
</dbReference>
<dbReference type="OMA" id="ANKRTIT"/>
<evidence type="ECO:0000256" key="2">
    <source>
        <dbReference type="ARBA" id="ARBA00011441"/>
    </source>
</evidence>
<dbReference type="InterPro" id="IPR000717">
    <property type="entry name" value="PCI_dom"/>
</dbReference>
<accession>A0A1S3D8Y2</accession>
<dbReference type="OrthoDB" id="1093at2759"/>
<dbReference type="Pfam" id="PF22037">
    <property type="entry name" value="PSD13_N"/>
    <property type="match status" value="1"/>
</dbReference>
<evidence type="ECO:0000256" key="4">
    <source>
        <dbReference type="ARBA" id="ARBA00022942"/>
    </source>
</evidence>
<comment type="subunit">
    <text evidence="2">Component of the 19S proteasome regulatory particle complex. The 26S proteasome consists of a 20S core particle (CP) and two 19S regulatory subunits (RP). The regulatory particle is made of a lid composed of 9 subunits including PSMD13, a base containing 6 ATPases and few additional components.</text>
</comment>
<dbReference type="SMART" id="SM00088">
    <property type="entry name" value="PINT"/>
    <property type="match status" value="1"/>
</dbReference>